<reference evidence="5" key="1">
    <citation type="submission" date="2025-08" db="UniProtKB">
        <authorList>
            <consortium name="RefSeq"/>
        </authorList>
    </citation>
    <scope>IDENTIFICATION</scope>
    <source>
        <tissue evidence="5">Muscle</tissue>
    </source>
</reference>
<evidence type="ECO:0000256" key="2">
    <source>
        <dbReference type="ARBA" id="ARBA00022980"/>
    </source>
</evidence>
<dbReference type="OrthoDB" id="10259820at2759"/>
<protein>
    <submittedName>
        <fullName evidence="5">60S ribosomal protein L22-like 1</fullName>
    </submittedName>
</protein>
<dbReference type="GeneID" id="114503817"/>
<evidence type="ECO:0000313" key="5">
    <source>
        <dbReference type="RefSeq" id="XP_035890341.1"/>
    </source>
</evidence>
<dbReference type="Gene3D" id="3.30.1360.210">
    <property type="match status" value="1"/>
</dbReference>
<keyword evidence="4" id="KW-1185">Reference proteome</keyword>
<gene>
    <name evidence="5" type="primary">LOC114503817</name>
</gene>
<dbReference type="PANTHER" id="PTHR10064:SF1">
    <property type="entry name" value="RIBOSOMAL PROTEIN EL22-LIKE"/>
    <property type="match status" value="1"/>
</dbReference>
<dbReference type="GO" id="GO:0003723">
    <property type="term" value="F:RNA binding"/>
    <property type="evidence" value="ECO:0007669"/>
    <property type="project" value="TreeGrafter"/>
</dbReference>
<dbReference type="GO" id="GO:0002181">
    <property type="term" value="P:cytoplasmic translation"/>
    <property type="evidence" value="ECO:0007669"/>
    <property type="project" value="TreeGrafter"/>
</dbReference>
<dbReference type="InParanoid" id="A0A7E6EFG4"/>
<organism evidence="4 5">
    <name type="scientific">Phyllostomus discolor</name>
    <name type="common">pale spear-nosed bat</name>
    <dbReference type="NCBI Taxonomy" id="89673"/>
    <lineage>
        <taxon>Eukaryota</taxon>
        <taxon>Metazoa</taxon>
        <taxon>Chordata</taxon>
        <taxon>Craniata</taxon>
        <taxon>Vertebrata</taxon>
        <taxon>Euteleostomi</taxon>
        <taxon>Mammalia</taxon>
        <taxon>Eutheria</taxon>
        <taxon>Laurasiatheria</taxon>
        <taxon>Chiroptera</taxon>
        <taxon>Yangochiroptera</taxon>
        <taxon>Phyllostomidae</taxon>
        <taxon>Phyllostominae</taxon>
        <taxon>Phyllostomus</taxon>
    </lineage>
</organism>
<accession>A0A7E6EFG4</accession>
<dbReference type="Proteomes" id="UP000504628">
    <property type="component" value="Chromosome 8"/>
</dbReference>
<dbReference type="RefSeq" id="XP_035890341.1">
    <property type="nucleotide sequence ID" value="XM_036034448.1"/>
</dbReference>
<proteinExistence type="inferred from homology"/>
<name>A0A7E6EFG4_9CHIR</name>
<dbReference type="PANTHER" id="PTHR10064">
    <property type="entry name" value="60S RIBOSOMAL PROTEIN L22"/>
    <property type="match status" value="1"/>
</dbReference>
<dbReference type="GO" id="GO:0003735">
    <property type="term" value="F:structural constituent of ribosome"/>
    <property type="evidence" value="ECO:0007669"/>
    <property type="project" value="InterPro"/>
</dbReference>
<dbReference type="GO" id="GO:1990904">
    <property type="term" value="C:ribonucleoprotein complex"/>
    <property type="evidence" value="ECO:0007669"/>
    <property type="project" value="UniProtKB-KW"/>
</dbReference>
<dbReference type="KEGG" id="pdic:114503817"/>
<evidence type="ECO:0000256" key="3">
    <source>
        <dbReference type="ARBA" id="ARBA00023274"/>
    </source>
</evidence>
<dbReference type="Pfam" id="PF01776">
    <property type="entry name" value="Ribosomal_L22e"/>
    <property type="match status" value="1"/>
</dbReference>
<evidence type="ECO:0000313" key="4">
    <source>
        <dbReference type="Proteomes" id="UP000504628"/>
    </source>
</evidence>
<comment type="similarity">
    <text evidence="1">Belongs to the eukaryotic ribosomal protein eL22 family.</text>
</comment>
<keyword evidence="3" id="KW-0687">Ribonucleoprotein</keyword>
<keyword evidence="2" id="KW-0689">Ribosomal protein</keyword>
<dbReference type="InterPro" id="IPR002671">
    <property type="entry name" value="Ribosomal_eL22"/>
</dbReference>
<evidence type="ECO:0000256" key="1">
    <source>
        <dbReference type="ARBA" id="ARBA00007817"/>
    </source>
</evidence>
<sequence>MALKVKKPEKTTWRFGLDCTHPAEDGVFDSANSEQLLREKVQVGGETGNLGRASYNACFANKITVVSETQFSERCLKCLTEKYLQKSSPHAWPRGVAPDEETRELCHFQTGRDEHGSRFEGQGTPAVTGLCLLINKWSAQEKHLVMDL</sequence>
<dbReference type="AlphaFoldDB" id="A0A7E6EFG4"/>
<dbReference type="GO" id="GO:0005840">
    <property type="term" value="C:ribosome"/>
    <property type="evidence" value="ECO:0007669"/>
    <property type="project" value="UniProtKB-KW"/>
</dbReference>
<dbReference type="InterPro" id="IPR038526">
    <property type="entry name" value="Ribosomal_eL22_sf"/>
</dbReference>